<accession>A0A4C1Z1E7</accession>
<evidence type="ECO:0000313" key="1">
    <source>
        <dbReference type="EMBL" id="GBP82416.1"/>
    </source>
</evidence>
<organism evidence="1 2">
    <name type="scientific">Eumeta variegata</name>
    <name type="common">Bagworm moth</name>
    <name type="synonym">Eumeta japonica</name>
    <dbReference type="NCBI Taxonomy" id="151549"/>
    <lineage>
        <taxon>Eukaryota</taxon>
        <taxon>Metazoa</taxon>
        <taxon>Ecdysozoa</taxon>
        <taxon>Arthropoda</taxon>
        <taxon>Hexapoda</taxon>
        <taxon>Insecta</taxon>
        <taxon>Pterygota</taxon>
        <taxon>Neoptera</taxon>
        <taxon>Endopterygota</taxon>
        <taxon>Lepidoptera</taxon>
        <taxon>Glossata</taxon>
        <taxon>Ditrysia</taxon>
        <taxon>Tineoidea</taxon>
        <taxon>Psychidae</taxon>
        <taxon>Oiketicinae</taxon>
        <taxon>Eumeta</taxon>
    </lineage>
</organism>
<gene>
    <name evidence="1" type="ORF">EVAR_99107_1</name>
</gene>
<protein>
    <submittedName>
        <fullName evidence="1">Uncharacterized protein</fullName>
    </submittedName>
</protein>
<dbReference type="AlphaFoldDB" id="A0A4C1Z1E7"/>
<reference evidence="1 2" key="1">
    <citation type="journal article" date="2019" name="Commun. Biol.">
        <title>The bagworm genome reveals a unique fibroin gene that provides high tensile strength.</title>
        <authorList>
            <person name="Kono N."/>
            <person name="Nakamura H."/>
            <person name="Ohtoshi R."/>
            <person name="Tomita M."/>
            <person name="Numata K."/>
            <person name="Arakawa K."/>
        </authorList>
    </citation>
    <scope>NUCLEOTIDE SEQUENCE [LARGE SCALE GENOMIC DNA]</scope>
</reference>
<name>A0A4C1Z1E7_EUMVA</name>
<keyword evidence="2" id="KW-1185">Reference proteome</keyword>
<comment type="caution">
    <text evidence="1">The sequence shown here is derived from an EMBL/GenBank/DDBJ whole genome shotgun (WGS) entry which is preliminary data.</text>
</comment>
<evidence type="ECO:0000313" key="2">
    <source>
        <dbReference type="Proteomes" id="UP000299102"/>
    </source>
</evidence>
<dbReference type="EMBL" id="BGZK01001563">
    <property type="protein sequence ID" value="GBP82416.1"/>
    <property type="molecule type" value="Genomic_DNA"/>
</dbReference>
<sequence>MSALVITKAGESPRNSDSSLNVLQGELLLVNLLVHEHQFLSLKEHGEALTMKCGQVGHQPQSVKKMFERLKN</sequence>
<dbReference type="Proteomes" id="UP000299102">
    <property type="component" value="Unassembled WGS sequence"/>
</dbReference>
<proteinExistence type="predicted"/>